<dbReference type="KEGG" id="dpl:KGM_208338"/>
<dbReference type="EMBL" id="AGBW02008244">
    <property type="protein sequence ID" value="OWR53958.1"/>
    <property type="molecule type" value="Genomic_DNA"/>
</dbReference>
<dbReference type="AlphaFoldDB" id="A0A212FJN8"/>
<dbReference type="Proteomes" id="UP000007151">
    <property type="component" value="Unassembled WGS sequence"/>
</dbReference>
<evidence type="ECO:0000313" key="1">
    <source>
        <dbReference type="EMBL" id="OWR53958.1"/>
    </source>
</evidence>
<name>A0A212FJN8_DANPL</name>
<comment type="caution">
    <text evidence="1">The sequence shown here is derived from an EMBL/GenBank/DDBJ whole genome shotgun (WGS) entry which is preliminary data.</text>
</comment>
<dbReference type="InParanoid" id="A0A212FJN8"/>
<dbReference type="eggNOG" id="ENOG502TCQD">
    <property type="taxonomic scope" value="Eukaryota"/>
</dbReference>
<protein>
    <submittedName>
        <fullName evidence="1">Uncharacterized protein</fullName>
    </submittedName>
</protein>
<proteinExistence type="predicted"/>
<sequence>MEARMNKRVDIITDMPKKSMELMEGAETFWPSYTARLRGIHIPLTYHLTGTYGGMYGGTSGSVLASSYMSPGIGGLRGVLAGNSGTGVRVFASALGPSWSGWGNGKWGHYGKG</sequence>
<reference evidence="1 2" key="1">
    <citation type="journal article" date="2011" name="Cell">
        <title>The monarch butterfly genome yields insights into long-distance migration.</title>
        <authorList>
            <person name="Zhan S."/>
            <person name="Merlin C."/>
            <person name="Boore J.L."/>
            <person name="Reppert S.M."/>
        </authorList>
    </citation>
    <scope>NUCLEOTIDE SEQUENCE [LARGE SCALE GENOMIC DNA]</scope>
    <source>
        <strain evidence="1">F-2</strain>
    </source>
</reference>
<accession>A0A212FJN8</accession>
<organism evidence="1 2">
    <name type="scientific">Danaus plexippus plexippus</name>
    <dbReference type="NCBI Taxonomy" id="278856"/>
    <lineage>
        <taxon>Eukaryota</taxon>
        <taxon>Metazoa</taxon>
        <taxon>Ecdysozoa</taxon>
        <taxon>Arthropoda</taxon>
        <taxon>Hexapoda</taxon>
        <taxon>Insecta</taxon>
        <taxon>Pterygota</taxon>
        <taxon>Neoptera</taxon>
        <taxon>Endopterygota</taxon>
        <taxon>Lepidoptera</taxon>
        <taxon>Glossata</taxon>
        <taxon>Ditrysia</taxon>
        <taxon>Papilionoidea</taxon>
        <taxon>Nymphalidae</taxon>
        <taxon>Danainae</taxon>
        <taxon>Danaini</taxon>
        <taxon>Danaina</taxon>
        <taxon>Danaus</taxon>
        <taxon>Danaus</taxon>
    </lineage>
</organism>
<gene>
    <name evidence="1" type="ORF">KGM_208338</name>
</gene>
<evidence type="ECO:0000313" key="2">
    <source>
        <dbReference type="Proteomes" id="UP000007151"/>
    </source>
</evidence>
<keyword evidence="2" id="KW-1185">Reference proteome</keyword>